<evidence type="ECO:0000313" key="6">
    <source>
        <dbReference type="EMBL" id="MBC3885242.1"/>
    </source>
</evidence>
<proteinExistence type="predicted"/>
<dbReference type="Pfam" id="PF24827">
    <property type="entry name" value="AstE_AspA_cat"/>
    <property type="match status" value="1"/>
</dbReference>
<feature type="domain" description="Succinylglutamate desuccinylase/Aspartoacylase catalytic" evidence="5">
    <location>
        <begin position="18"/>
        <end position="90"/>
    </location>
</feature>
<gene>
    <name evidence="6" type="ORF">H8K27_08895</name>
</gene>
<dbReference type="InterPro" id="IPR053138">
    <property type="entry name" value="N-alpha-Ac-DABA_deacetylase"/>
</dbReference>
<dbReference type="SUPFAM" id="SSF53187">
    <property type="entry name" value="Zn-dependent exopeptidases"/>
    <property type="match status" value="1"/>
</dbReference>
<protein>
    <submittedName>
        <fullName evidence="6">Succinylglutamate desuccinylase/aspartoacylase family protein</fullName>
    </submittedName>
</protein>
<evidence type="ECO:0000259" key="5">
    <source>
        <dbReference type="Pfam" id="PF24827"/>
    </source>
</evidence>
<name>A0ABR6YMW7_9BURK</name>
<evidence type="ECO:0000256" key="1">
    <source>
        <dbReference type="ARBA" id="ARBA00001947"/>
    </source>
</evidence>
<dbReference type="Gene3D" id="3.40.630.10">
    <property type="entry name" value="Zn peptidases"/>
    <property type="match status" value="1"/>
</dbReference>
<dbReference type="EMBL" id="JACOGC010000003">
    <property type="protein sequence ID" value="MBC3885242.1"/>
    <property type="molecule type" value="Genomic_DNA"/>
</dbReference>
<reference evidence="6 7" key="1">
    <citation type="submission" date="2020-08" db="EMBL/GenBank/DDBJ databases">
        <title>Novel species isolated from subtropical streams in China.</title>
        <authorList>
            <person name="Lu H."/>
        </authorList>
    </citation>
    <scope>NUCLEOTIDE SEQUENCE [LARGE SCALE GENOMIC DNA]</scope>
    <source>
        <strain evidence="6 7">FT31W</strain>
    </source>
</reference>
<organism evidence="6 7">
    <name type="scientific">Undibacterium griseum</name>
    <dbReference type="NCBI Taxonomy" id="2762295"/>
    <lineage>
        <taxon>Bacteria</taxon>
        <taxon>Pseudomonadati</taxon>
        <taxon>Pseudomonadota</taxon>
        <taxon>Betaproteobacteria</taxon>
        <taxon>Burkholderiales</taxon>
        <taxon>Oxalobacteraceae</taxon>
        <taxon>Undibacterium</taxon>
    </lineage>
</organism>
<keyword evidence="3" id="KW-0378">Hydrolase</keyword>
<keyword evidence="7" id="KW-1185">Reference proteome</keyword>
<comment type="cofactor">
    <cofactor evidence="1">
        <name>Zn(2+)</name>
        <dbReference type="ChEBI" id="CHEBI:29105"/>
    </cofactor>
</comment>
<accession>A0ABR6YMW7</accession>
<dbReference type="PANTHER" id="PTHR37326:SF1">
    <property type="entry name" value="BLL3975 PROTEIN"/>
    <property type="match status" value="1"/>
</dbReference>
<evidence type="ECO:0000256" key="4">
    <source>
        <dbReference type="ARBA" id="ARBA00022833"/>
    </source>
</evidence>
<evidence type="ECO:0000313" key="7">
    <source>
        <dbReference type="Proteomes" id="UP000613113"/>
    </source>
</evidence>
<dbReference type="RefSeq" id="WP_186862833.1">
    <property type="nucleotide sequence ID" value="NZ_JACOGC010000003.1"/>
</dbReference>
<sequence length="331" mass="36561">MNAAPLFFESHRYTSLQAGPRLIVTGAVHGNETCGTVAIRRLMAEMAAGRIVLSSGFLTLVPVANPLAYQRGQRQGDRNLNRRLIPAATPVEFEDHVANWLCPLLAEHEVLLDLHSFRGEGEAFVLVGPENNQGAIEPFTHAGAELAMAMRLGVRRMVDGWLSTYARGVARRQQSLGPGADPVAVANADARFGVGTTEYMRSTGGYAVTLECGQHQAPEAPEVAYRAILNTLIHLGMIEGDSPEVMHEMEALRIYDVIDKFHADDRFVRPWRSFDELQPGELIGIRHDGSEVRAEFGGRMIFPDSAAQAGEEWFYVTRHSDRIDRVMESQP</sequence>
<keyword evidence="2" id="KW-0479">Metal-binding</keyword>
<dbReference type="Proteomes" id="UP000613113">
    <property type="component" value="Unassembled WGS sequence"/>
</dbReference>
<evidence type="ECO:0000256" key="2">
    <source>
        <dbReference type="ARBA" id="ARBA00022723"/>
    </source>
</evidence>
<dbReference type="InterPro" id="IPR055438">
    <property type="entry name" value="AstE_AspA_cat"/>
</dbReference>
<comment type="caution">
    <text evidence="6">The sequence shown here is derived from an EMBL/GenBank/DDBJ whole genome shotgun (WGS) entry which is preliminary data.</text>
</comment>
<keyword evidence="4" id="KW-0862">Zinc</keyword>
<evidence type="ECO:0000256" key="3">
    <source>
        <dbReference type="ARBA" id="ARBA00022801"/>
    </source>
</evidence>
<dbReference type="PANTHER" id="PTHR37326">
    <property type="entry name" value="BLL3975 PROTEIN"/>
    <property type="match status" value="1"/>
</dbReference>